<evidence type="ECO:0000313" key="1">
    <source>
        <dbReference type="EMBL" id="PVU63602.1"/>
    </source>
</evidence>
<accession>A0AAX1BWW8</accession>
<protein>
    <submittedName>
        <fullName evidence="1">Uncharacterized protein</fullName>
    </submittedName>
</protein>
<dbReference type="EMBL" id="PCFF01000004">
    <property type="protein sequence ID" value="PVU63602.1"/>
    <property type="molecule type" value="Genomic_DNA"/>
</dbReference>
<dbReference type="Proteomes" id="UP000245817">
    <property type="component" value="Unassembled WGS sequence"/>
</dbReference>
<dbReference type="AlphaFoldDB" id="A0AAX1BWW8"/>
<dbReference type="RefSeq" id="WP_004866280.1">
    <property type="nucleotide sequence ID" value="NZ_BAABZZ010000026.1"/>
</dbReference>
<proteinExistence type="predicted"/>
<gene>
    <name evidence="1" type="ORF">CP554_06720</name>
</gene>
<name>A0AAX1BWW8_KLEPN</name>
<evidence type="ECO:0000313" key="2">
    <source>
        <dbReference type="Proteomes" id="UP000245817"/>
    </source>
</evidence>
<sequence>MVYNFEGSDKICRVVFSPEDVSSSGEFEKSSVKRSDLQEKGFSVDLKKLLDIQELMGRVSKQQANVPDKRKDIFIGVFLFEKLMGIVDDDNEDVMFEIIYDPVKDDETGEIINPAHCLILCCKKAENRPHYNEARLKLNELMSSLQHMSQFVAKCFPGAI</sequence>
<organism evidence="1 2">
    <name type="scientific">Klebsiella pneumoniae</name>
    <dbReference type="NCBI Taxonomy" id="573"/>
    <lineage>
        <taxon>Bacteria</taxon>
        <taxon>Pseudomonadati</taxon>
        <taxon>Pseudomonadota</taxon>
        <taxon>Gammaproteobacteria</taxon>
        <taxon>Enterobacterales</taxon>
        <taxon>Enterobacteriaceae</taxon>
        <taxon>Klebsiella/Raoultella group</taxon>
        <taxon>Klebsiella</taxon>
        <taxon>Klebsiella pneumoniae complex</taxon>
    </lineage>
</organism>
<comment type="caution">
    <text evidence="1">The sequence shown here is derived from an EMBL/GenBank/DDBJ whole genome shotgun (WGS) entry which is preliminary data.</text>
</comment>
<reference evidence="1 2" key="1">
    <citation type="submission" date="2017-09" db="EMBL/GenBank/DDBJ databases">
        <title>Molecular Epidemiology of Livestock-Associated Methicillin Resistant Staphylococcus aureus (LA-MRSA) and Extended-Spectrum Beta-Lactamase (ESBL)-Producing Enterobacteriaceae in Pigs and Exposed Workers in Cameroon and South Africa.</title>
        <authorList>
            <person name="Founou L."/>
            <person name="Founou R.C."/>
            <person name="Allam M."/>
            <person name="Ismail A."/>
            <person name="Essack S.Y."/>
        </authorList>
    </citation>
    <scope>NUCLEOTIDE SEQUENCE [LARGE SCALE GENOMIC DNA]</scope>
    <source>
        <strain evidence="1 2">HH516E4IA</strain>
    </source>
</reference>